<dbReference type="AlphaFoldDB" id="A0A0V8HM36"/>
<accession>A0A0V8HM36</accession>
<proteinExistence type="predicted"/>
<reference evidence="2" key="1">
    <citation type="submission" date="2016-08" db="EMBL/GenBank/DDBJ databases">
        <authorList>
            <person name="Varghese N."/>
            <person name="Submissions Spin"/>
        </authorList>
    </citation>
    <scope>NUCLEOTIDE SEQUENCE [LARGE SCALE GENOMIC DNA]</scope>
    <source>
        <strain evidence="2">SGD-1123</strain>
    </source>
</reference>
<evidence type="ECO:0000313" key="1">
    <source>
        <dbReference type="EMBL" id="SCB88265.1"/>
    </source>
</evidence>
<dbReference type="OrthoDB" id="2454584at2"/>
<organism evidence="1 2">
    <name type="scientific">[Bacillus] enclensis</name>
    <dbReference type="NCBI Taxonomy" id="1402860"/>
    <lineage>
        <taxon>Bacteria</taxon>
        <taxon>Bacillati</taxon>
        <taxon>Bacillota</taxon>
        <taxon>Bacilli</taxon>
        <taxon>Bacillales</taxon>
        <taxon>Bacillaceae</taxon>
        <taxon>Rossellomorea</taxon>
    </lineage>
</organism>
<protein>
    <recommendedName>
        <fullName evidence="3">Helix-turn-helix domain of resolvase</fullName>
    </recommendedName>
</protein>
<evidence type="ECO:0000313" key="2">
    <source>
        <dbReference type="Proteomes" id="UP000181997"/>
    </source>
</evidence>
<dbReference type="Proteomes" id="UP000181997">
    <property type="component" value="Unassembled WGS sequence"/>
</dbReference>
<name>A0A0V8HM36_9BACI</name>
<sequence>METLLIGLLGFSILLFFLSFFQKDRYAAIEKEVEELSMTVLQENYQLKKRLKVLEEELMMDGEVFRKGNPSLKKPIHEVVRNQVIALHQQGTPLDQIAKQSALTKSEVAHIISAL</sequence>
<dbReference type="RefSeq" id="WP_032087646.1">
    <property type="nucleotide sequence ID" value="NZ_FMAU01000001.1"/>
</dbReference>
<keyword evidence="2" id="KW-1185">Reference proteome</keyword>
<evidence type="ECO:0008006" key="3">
    <source>
        <dbReference type="Google" id="ProtNLM"/>
    </source>
</evidence>
<dbReference type="EMBL" id="FMAU01000001">
    <property type="protein sequence ID" value="SCB88265.1"/>
    <property type="molecule type" value="Genomic_DNA"/>
</dbReference>
<gene>
    <name evidence="1" type="ORF">GA0061094_1146</name>
</gene>